<dbReference type="KEGG" id="csol:105361616"/>
<name>A0AAJ6YFM5_9HYME</name>
<dbReference type="Proteomes" id="UP000695007">
    <property type="component" value="Unplaced"/>
</dbReference>
<reference evidence="3" key="1">
    <citation type="submission" date="2025-08" db="UniProtKB">
        <authorList>
            <consortium name="RefSeq"/>
        </authorList>
    </citation>
    <scope>IDENTIFICATION</scope>
</reference>
<feature type="region of interest" description="Disordered" evidence="1">
    <location>
        <begin position="448"/>
        <end position="477"/>
    </location>
</feature>
<evidence type="ECO:0000313" key="3">
    <source>
        <dbReference type="RefSeq" id="XP_011497169.1"/>
    </source>
</evidence>
<dbReference type="GeneID" id="105361616"/>
<keyword evidence="3" id="KW-0418">Kinase</keyword>
<protein>
    <submittedName>
        <fullName evidence="3">Probable serine/threonine-protein kinase DDB_G0276461</fullName>
    </submittedName>
</protein>
<dbReference type="AlphaFoldDB" id="A0AAJ6YFM5"/>
<dbReference type="GO" id="GO:0016301">
    <property type="term" value="F:kinase activity"/>
    <property type="evidence" value="ECO:0007669"/>
    <property type="project" value="UniProtKB-KW"/>
</dbReference>
<organism evidence="2 3">
    <name type="scientific">Ceratosolen solmsi marchali</name>
    <dbReference type="NCBI Taxonomy" id="326594"/>
    <lineage>
        <taxon>Eukaryota</taxon>
        <taxon>Metazoa</taxon>
        <taxon>Ecdysozoa</taxon>
        <taxon>Arthropoda</taxon>
        <taxon>Hexapoda</taxon>
        <taxon>Insecta</taxon>
        <taxon>Pterygota</taxon>
        <taxon>Neoptera</taxon>
        <taxon>Endopterygota</taxon>
        <taxon>Hymenoptera</taxon>
        <taxon>Apocrita</taxon>
        <taxon>Proctotrupomorpha</taxon>
        <taxon>Chalcidoidea</taxon>
        <taxon>Agaonidae</taxon>
        <taxon>Agaoninae</taxon>
        <taxon>Ceratosolen</taxon>
    </lineage>
</organism>
<keyword evidence="3" id="KW-0808">Transferase</keyword>
<evidence type="ECO:0000256" key="1">
    <source>
        <dbReference type="SAM" id="MobiDB-lite"/>
    </source>
</evidence>
<dbReference type="RefSeq" id="XP_011497169.1">
    <property type="nucleotide sequence ID" value="XM_011498867.1"/>
</dbReference>
<evidence type="ECO:0000313" key="2">
    <source>
        <dbReference type="Proteomes" id="UP000695007"/>
    </source>
</evidence>
<gene>
    <name evidence="3" type="primary">LOC105361616</name>
</gene>
<feature type="region of interest" description="Disordered" evidence="1">
    <location>
        <begin position="46"/>
        <end position="66"/>
    </location>
</feature>
<proteinExistence type="predicted"/>
<feature type="compositionally biased region" description="Polar residues" evidence="1">
    <location>
        <begin position="448"/>
        <end position="466"/>
    </location>
</feature>
<sequence length="477" mass="54704">MSKFKDLYKKNGLTASRRAEQRIDILNCQRKNQRFHTLDSRREKVTLDLQDSKRNNKTKNTLNNNSKKKWRPIKEQSTMNAHLPPFIVGVVRHKIHSPPFLHESINVTEKKKNCQTTQQSFAPKNYKFKPPKELKTNICTPLKSTHELPSFTFGTLLSKPIKKNANKKDINFSNINIRPRNRKLSYDLSFGSDTVEVREDNNEKNYEKVEKQLSPKASEVPIFGRSNVLKALQKSANDLSEDLKDQSETNSFCNLEKSIITSPKLNVSKIELGQRKTYQELNTVVNDTTQISQTLAINVPNYKIKNTTPLGINKNVSAQESPKDEKRTIDSNFLHRRITTESLDQNQIENSINSIEKDNKQIHTDIDQRNLSYQQDVSPKIKINTITLQLEDGQNNPKVLNDKEVTAEINNSSIPVSLRYSNNRCDMITNNSFDHNVNSRNVQKGILSSSLPNSSIENLNNSSKFNNMEMEEESMAQ</sequence>
<accession>A0AAJ6YFM5</accession>
<keyword evidence="2" id="KW-1185">Reference proteome</keyword>